<gene>
    <name evidence="1" type="ORF">LCGC14_2081420</name>
</gene>
<protein>
    <submittedName>
        <fullName evidence="1">Uncharacterized protein</fullName>
    </submittedName>
</protein>
<dbReference type="EMBL" id="LAZR01025162">
    <property type="protein sequence ID" value="KKL72792.1"/>
    <property type="molecule type" value="Genomic_DNA"/>
</dbReference>
<comment type="caution">
    <text evidence="1">The sequence shown here is derived from an EMBL/GenBank/DDBJ whole genome shotgun (WGS) entry which is preliminary data.</text>
</comment>
<accession>A0A0F9HCH7</accession>
<dbReference type="AlphaFoldDB" id="A0A0F9HCH7"/>
<name>A0A0F9HCH7_9ZZZZ</name>
<evidence type="ECO:0000313" key="1">
    <source>
        <dbReference type="EMBL" id="KKL72792.1"/>
    </source>
</evidence>
<reference evidence="1" key="1">
    <citation type="journal article" date="2015" name="Nature">
        <title>Complex archaea that bridge the gap between prokaryotes and eukaryotes.</title>
        <authorList>
            <person name="Spang A."/>
            <person name="Saw J.H."/>
            <person name="Jorgensen S.L."/>
            <person name="Zaremba-Niedzwiedzka K."/>
            <person name="Martijn J."/>
            <person name="Lind A.E."/>
            <person name="van Eijk R."/>
            <person name="Schleper C."/>
            <person name="Guy L."/>
            <person name="Ettema T.J."/>
        </authorList>
    </citation>
    <scope>NUCLEOTIDE SEQUENCE</scope>
</reference>
<organism evidence="1">
    <name type="scientific">marine sediment metagenome</name>
    <dbReference type="NCBI Taxonomy" id="412755"/>
    <lineage>
        <taxon>unclassified sequences</taxon>
        <taxon>metagenomes</taxon>
        <taxon>ecological metagenomes</taxon>
    </lineage>
</organism>
<proteinExistence type="predicted"/>
<sequence length="102" mass="10854">MKNITAAMLRAKDACPDQIAVFKTEWPNGVRPTLKSIKRAAELGLDLGWFAAAFLGAPAREAYDKAMAPARKAADGKAMAPRAYDKARADALYSALASAKGK</sequence>